<dbReference type="Proteomes" id="UP000663841">
    <property type="component" value="Unassembled WGS sequence"/>
</dbReference>
<protein>
    <submittedName>
        <fullName evidence="3">Uncharacterized protein</fullName>
    </submittedName>
</protein>
<organism evidence="3 4">
    <name type="scientific">Rhizoctonia solani</name>
    <dbReference type="NCBI Taxonomy" id="456999"/>
    <lineage>
        <taxon>Eukaryota</taxon>
        <taxon>Fungi</taxon>
        <taxon>Dikarya</taxon>
        <taxon>Basidiomycota</taxon>
        <taxon>Agaricomycotina</taxon>
        <taxon>Agaricomycetes</taxon>
        <taxon>Cantharellales</taxon>
        <taxon>Ceratobasidiaceae</taxon>
        <taxon>Rhizoctonia</taxon>
    </lineage>
</organism>
<dbReference type="PANTHER" id="PTHR11831">
    <property type="entry name" value="30S 40S RIBOSOMAL PROTEIN"/>
    <property type="match status" value="1"/>
</dbReference>
<evidence type="ECO:0000256" key="1">
    <source>
        <dbReference type="ARBA" id="ARBA00007465"/>
    </source>
</evidence>
<sequence>MRLDYVLTLTEDFLGRGLQALVFKSGLAKLIHHARVLIRQRYIRVVPGKQIVNFPYFIARLDSRKHIDFALIPLTVKAATDIGDEEDEE</sequence>
<dbReference type="SUPFAM" id="SSF55174">
    <property type="entry name" value="Alpha-L RNA-binding motif"/>
    <property type="match status" value="1"/>
</dbReference>
<dbReference type="InterPro" id="IPR022801">
    <property type="entry name" value="Ribosomal_uS4"/>
</dbReference>
<evidence type="ECO:0000256" key="2">
    <source>
        <dbReference type="ARBA" id="ARBA00023274"/>
    </source>
</evidence>
<dbReference type="GO" id="GO:0042274">
    <property type="term" value="P:ribosomal small subunit biogenesis"/>
    <property type="evidence" value="ECO:0007669"/>
    <property type="project" value="TreeGrafter"/>
</dbReference>
<comment type="similarity">
    <text evidence="1">Belongs to the universal ribosomal protein uS4 family.</text>
</comment>
<evidence type="ECO:0000313" key="3">
    <source>
        <dbReference type="EMBL" id="CAE6450022.1"/>
    </source>
</evidence>
<dbReference type="PANTHER" id="PTHR11831:SF5">
    <property type="entry name" value="40S RIBOSOMAL PROTEIN S9"/>
    <property type="match status" value="1"/>
</dbReference>
<reference evidence="3" key="1">
    <citation type="submission" date="2021-01" db="EMBL/GenBank/DDBJ databases">
        <authorList>
            <person name="Kaushik A."/>
        </authorList>
    </citation>
    <scope>NUCLEOTIDE SEQUENCE</scope>
    <source>
        <strain evidence="3">AG3-T5</strain>
    </source>
</reference>
<keyword evidence="2" id="KW-0687">Ribonucleoprotein</keyword>
<evidence type="ECO:0000313" key="4">
    <source>
        <dbReference type="Proteomes" id="UP000663841"/>
    </source>
</evidence>
<name>A0A8H3B838_9AGAM</name>
<comment type="caution">
    <text evidence="3">The sequence shown here is derived from an EMBL/GenBank/DDBJ whole genome shotgun (WGS) entry which is preliminary data.</text>
</comment>
<dbReference type="AlphaFoldDB" id="A0A8H3B838"/>
<dbReference type="EMBL" id="CAJMWW010000137">
    <property type="protein sequence ID" value="CAE6450022.1"/>
    <property type="molecule type" value="Genomic_DNA"/>
</dbReference>
<dbReference type="GO" id="GO:0003735">
    <property type="term" value="F:structural constituent of ribosome"/>
    <property type="evidence" value="ECO:0007669"/>
    <property type="project" value="TreeGrafter"/>
</dbReference>
<dbReference type="GO" id="GO:0022627">
    <property type="term" value="C:cytosolic small ribosomal subunit"/>
    <property type="evidence" value="ECO:0007669"/>
    <property type="project" value="TreeGrafter"/>
</dbReference>
<proteinExistence type="inferred from homology"/>
<gene>
    <name evidence="3" type="ORF">RDB_LOCUS124330</name>
</gene>
<dbReference type="GO" id="GO:0019843">
    <property type="term" value="F:rRNA binding"/>
    <property type="evidence" value="ECO:0007669"/>
    <property type="project" value="InterPro"/>
</dbReference>
<accession>A0A8H3B838</accession>